<evidence type="ECO:0000256" key="2">
    <source>
        <dbReference type="SAM" id="Phobius"/>
    </source>
</evidence>
<evidence type="ECO:0000256" key="1">
    <source>
        <dbReference type="SAM" id="Coils"/>
    </source>
</evidence>
<evidence type="ECO:0000313" key="4">
    <source>
        <dbReference type="EMBL" id="ETO21899.1"/>
    </source>
</evidence>
<comment type="caution">
    <text evidence="4">The sequence shown here is derived from an EMBL/GenBank/DDBJ whole genome shotgun (WGS) entry which is preliminary data.</text>
</comment>
<dbReference type="PANTHER" id="PTHR12702:SF0">
    <property type="entry name" value="EXOCYST COMPLEX COMPONENT 6"/>
    <property type="match status" value="1"/>
</dbReference>
<name>X6N841_RETFI</name>
<dbReference type="EMBL" id="ASPP01011204">
    <property type="protein sequence ID" value="ETO21899.1"/>
    <property type="molecule type" value="Genomic_DNA"/>
</dbReference>
<dbReference type="InterPro" id="IPR048359">
    <property type="entry name" value="EXOC6_Sec15_N"/>
</dbReference>
<feature type="non-terminal residue" evidence="4">
    <location>
        <position position="280"/>
    </location>
</feature>
<feature type="coiled-coil region" evidence="1">
    <location>
        <begin position="128"/>
        <end position="166"/>
    </location>
</feature>
<keyword evidence="2" id="KW-1133">Transmembrane helix</keyword>
<protein>
    <recommendedName>
        <fullName evidence="3">Exocyst complex component EXOC6/Sec15 N-terminal domain-containing protein</fullName>
    </recommendedName>
</protein>
<dbReference type="GO" id="GO:0016020">
    <property type="term" value="C:membrane"/>
    <property type="evidence" value="ECO:0007669"/>
    <property type="project" value="TreeGrafter"/>
</dbReference>
<feature type="transmembrane region" description="Helical" evidence="2">
    <location>
        <begin position="36"/>
        <end position="53"/>
    </location>
</feature>
<dbReference type="Proteomes" id="UP000023152">
    <property type="component" value="Unassembled WGS sequence"/>
</dbReference>
<sequence>MDRKSFIQKRKQKIKKLYIILYILFRGASRNFFEPFIGNIIFILFIFNLIPFAESGQIVPTLNMIFDHKWFLRAVNKDMETKRSNNSSNNNEVPYFKVLHQHHEKKTNEIKQICNENYNAFIDSIDQILQIENKVRTLREGMNDLNQDLQQKGVALSNEMEEIIELKATQHKIDLATKEIRKLIVALELFQNIQHLIANRKYVNALKSLNILHTNHLLPLKHYKLTQDMTFLIPELVAKIKINVSSHFKNWIYESTKESVALGTIAMEQSRLYFASIESN</sequence>
<organism evidence="4 5">
    <name type="scientific">Reticulomyxa filosa</name>
    <dbReference type="NCBI Taxonomy" id="46433"/>
    <lineage>
        <taxon>Eukaryota</taxon>
        <taxon>Sar</taxon>
        <taxon>Rhizaria</taxon>
        <taxon>Retaria</taxon>
        <taxon>Foraminifera</taxon>
        <taxon>Monothalamids</taxon>
        <taxon>Reticulomyxidae</taxon>
        <taxon>Reticulomyxa</taxon>
    </lineage>
</organism>
<gene>
    <name evidence="4" type="ORF">RFI_15303</name>
</gene>
<dbReference type="InterPro" id="IPR007225">
    <property type="entry name" value="EXOC6/Sec15"/>
</dbReference>
<evidence type="ECO:0000313" key="5">
    <source>
        <dbReference type="Proteomes" id="UP000023152"/>
    </source>
</evidence>
<dbReference type="GO" id="GO:0006886">
    <property type="term" value="P:intracellular protein transport"/>
    <property type="evidence" value="ECO:0007669"/>
    <property type="project" value="InterPro"/>
</dbReference>
<keyword evidence="5" id="KW-1185">Reference proteome</keyword>
<dbReference type="GO" id="GO:0000145">
    <property type="term" value="C:exocyst"/>
    <property type="evidence" value="ECO:0007669"/>
    <property type="project" value="TreeGrafter"/>
</dbReference>
<keyword evidence="2" id="KW-0472">Membrane</keyword>
<keyword evidence="2" id="KW-0812">Transmembrane</keyword>
<dbReference type="OrthoDB" id="10267033at2759"/>
<dbReference type="GO" id="GO:0006893">
    <property type="term" value="P:Golgi to plasma membrane transport"/>
    <property type="evidence" value="ECO:0007669"/>
    <property type="project" value="TreeGrafter"/>
</dbReference>
<dbReference type="GO" id="GO:0090522">
    <property type="term" value="P:vesicle tethering involved in exocytosis"/>
    <property type="evidence" value="ECO:0007669"/>
    <property type="project" value="InterPro"/>
</dbReference>
<accession>X6N841</accession>
<evidence type="ECO:0000259" key="3">
    <source>
        <dbReference type="Pfam" id="PF20651"/>
    </source>
</evidence>
<proteinExistence type="predicted"/>
<dbReference type="PANTHER" id="PTHR12702">
    <property type="entry name" value="SEC15"/>
    <property type="match status" value="1"/>
</dbReference>
<dbReference type="Pfam" id="PF20651">
    <property type="entry name" value="EXOC6_Sec15_N"/>
    <property type="match status" value="1"/>
</dbReference>
<keyword evidence="1" id="KW-0175">Coiled coil</keyword>
<dbReference type="AlphaFoldDB" id="X6N841"/>
<reference evidence="4 5" key="1">
    <citation type="journal article" date="2013" name="Curr. Biol.">
        <title>The Genome of the Foraminiferan Reticulomyxa filosa.</title>
        <authorList>
            <person name="Glockner G."/>
            <person name="Hulsmann N."/>
            <person name="Schleicher M."/>
            <person name="Noegel A.A."/>
            <person name="Eichinger L."/>
            <person name="Gallinger C."/>
            <person name="Pawlowski J."/>
            <person name="Sierra R."/>
            <person name="Euteneuer U."/>
            <person name="Pillet L."/>
            <person name="Moustafa A."/>
            <person name="Platzer M."/>
            <person name="Groth M."/>
            <person name="Szafranski K."/>
            <person name="Schliwa M."/>
        </authorList>
    </citation>
    <scope>NUCLEOTIDE SEQUENCE [LARGE SCALE GENOMIC DNA]</scope>
</reference>
<feature type="domain" description="Exocyst complex component EXOC6/Sec15 N-terminal" evidence="3">
    <location>
        <begin position="99"/>
        <end position="267"/>
    </location>
</feature>